<feature type="binding site" evidence="6">
    <location>
        <position position="359"/>
    </location>
    <ligand>
        <name>ATP</name>
        <dbReference type="ChEBI" id="CHEBI:30616"/>
    </ligand>
</feature>
<comment type="similarity">
    <text evidence="6">Belongs to the class-II aminoacyl-tRNA synthetase family. Type 1 subfamily.</text>
</comment>
<reference evidence="8 9" key="1">
    <citation type="journal article" date="2016" name="Nat. Commun.">
        <title>Thousands of microbial genomes shed light on interconnected biogeochemical processes in an aquifer system.</title>
        <authorList>
            <person name="Anantharaman K."/>
            <person name="Brown C.T."/>
            <person name="Hug L.A."/>
            <person name="Sharon I."/>
            <person name="Castelle C.J."/>
            <person name="Probst A.J."/>
            <person name="Thomas B.C."/>
            <person name="Singh A."/>
            <person name="Wilkins M.J."/>
            <person name="Karaoz U."/>
            <person name="Brodie E.L."/>
            <person name="Williams K.H."/>
            <person name="Hubbard S.S."/>
            <person name="Banfield J.F."/>
        </authorList>
    </citation>
    <scope>NUCLEOTIDE SEQUENCE [LARGE SCALE GENOMIC DNA]</scope>
</reference>
<dbReference type="InterPro" id="IPR004365">
    <property type="entry name" value="NA-bd_OB_tRNA"/>
</dbReference>
<dbReference type="SUPFAM" id="SSF50249">
    <property type="entry name" value="Nucleic acid-binding proteins"/>
    <property type="match status" value="1"/>
</dbReference>
<dbReference type="GO" id="GO:0050560">
    <property type="term" value="F:aspartate-tRNA(Asn) ligase activity"/>
    <property type="evidence" value="ECO:0007669"/>
    <property type="project" value="UniProtKB-EC"/>
</dbReference>
<organism evidence="8 9">
    <name type="scientific">Candidatus Portnoybacteria bacterium RIFCSPHIGHO2_01_FULL_40_12b</name>
    <dbReference type="NCBI Taxonomy" id="1801994"/>
    <lineage>
        <taxon>Bacteria</taxon>
        <taxon>Candidatus Portnoyibacteriota</taxon>
    </lineage>
</organism>
<dbReference type="Gene3D" id="2.40.50.140">
    <property type="entry name" value="Nucleic acid-binding proteins"/>
    <property type="match status" value="1"/>
</dbReference>
<feature type="binding site" evidence="6">
    <location>
        <begin position="411"/>
        <end position="414"/>
    </location>
    <ligand>
        <name>ATP</name>
        <dbReference type="ChEBI" id="CHEBI:30616"/>
    </ligand>
</feature>
<dbReference type="EC" id="6.1.1.23" evidence="6"/>
<dbReference type="PANTHER" id="PTHR22594:SF5">
    <property type="entry name" value="ASPARTATE--TRNA LIGASE, MITOCHONDRIAL"/>
    <property type="match status" value="1"/>
</dbReference>
<comment type="function">
    <text evidence="6">Aspartyl-tRNA synthetase with relaxed tRNA specificity since it is able to aspartylate not only its cognate tRNA(Asp) but also tRNA(Asn). Reaction proceeds in two steps: L-aspartate is first activated by ATP to form Asp-AMP and then transferred to the acceptor end of tRNA(Asp/Asn).</text>
</comment>
<dbReference type="CDD" id="cd00777">
    <property type="entry name" value="AspRS_core"/>
    <property type="match status" value="1"/>
</dbReference>
<feature type="binding site" evidence="6">
    <location>
        <position position="227"/>
    </location>
    <ligand>
        <name>ATP</name>
        <dbReference type="ChEBI" id="CHEBI:30616"/>
    </ligand>
</feature>
<evidence type="ECO:0000256" key="5">
    <source>
        <dbReference type="ARBA" id="ARBA00023146"/>
    </source>
</evidence>
<feature type="binding site" evidence="6">
    <location>
        <begin position="218"/>
        <end position="220"/>
    </location>
    <ligand>
        <name>ATP</name>
        <dbReference type="ChEBI" id="CHEBI:30616"/>
    </ligand>
</feature>
<feature type="domain" description="Aminoacyl-transfer RNA synthetases class-II family profile" evidence="7">
    <location>
        <begin position="141"/>
        <end position="432"/>
    </location>
</feature>
<keyword evidence="6" id="KW-0963">Cytoplasm</keyword>
<dbReference type="NCBIfam" id="NF001750">
    <property type="entry name" value="PRK00476.1"/>
    <property type="match status" value="1"/>
</dbReference>
<feature type="site" description="Important for tRNA non-discrimination" evidence="6">
    <location>
        <position position="80"/>
    </location>
</feature>
<keyword evidence="5 6" id="KW-0030">Aminoacyl-tRNA synthetase</keyword>
<dbReference type="GO" id="GO:0003676">
    <property type="term" value="F:nucleic acid binding"/>
    <property type="evidence" value="ECO:0007669"/>
    <property type="project" value="InterPro"/>
</dbReference>
<dbReference type="InterPro" id="IPR006195">
    <property type="entry name" value="aa-tRNA-synth_II"/>
</dbReference>
<keyword evidence="3 6" id="KW-0067">ATP-binding</keyword>
<dbReference type="Proteomes" id="UP000176974">
    <property type="component" value="Unassembled WGS sequence"/>
</dbReference>
<proteinExistence type="inferred from homology"/>
<evidence type="ECO:0000256" key="3">
    <source>
        <dbReference type="ARBA" id="ARBA00022840"/>
    </source>
</evidence>
<dbReference type="InterPro" id="IPR045864">
    <property type="entry name" value="aa-tRNA-synth_II/BPL/LPL"/>
</dbReference>
<evidence type="ECO:0000256" key="1">
    <source>
        <dbReference type="ARBA" id="ARBA00022598"/>
    </source>
</evidence>
<keyword evidence="1 6" id="KW-0436">Ligase</keyword>
<dbReference type="SUPFAM" id="SSF55681">
    <property type="entry name" value="Class II aaRS and biotin synthetases"/>
    <property type="match status" value="1"/>
</dbReference>
<evidence type="ECO:0000259" key="7">
    <source>
        <dbReference type="PROSITE" id="PS50862"/>
    </source>
</evidence>
<evidence type="ECO:0000256" key="4">
    <source>
        <dbReference type="ARBA" id="ARBA00022917"/>
    </source>
</evidence>
<comment type="catalytic activity">
    <reaction evidence="6">
        <text>tRNA(Asx) + L-aspartate + ATP = L-aspartyl-tRNA(Asx) + AMP + diphosphate</text>
        <dbReference type="Rhea" id="RHEA:18349"/>
        <dbReference type="Rhea" id="RHEA-COMP:9710"/>
        <dbReference type="Rhea" id="RHEA-COMP:9711"/>
        <dbReference type="ChEBI" id="CHEBI:29991"/>
        <dbReference type="ChEBI" id="CHEBI:30616"/>
        <dbReference type="ChEBI" id="CHEBI:33019"/>
        <dbReference type="ChEBI" id="CHEBI:78442"/>
        <dbReference type="ChEBI" id="CHEBI:78516"/>
        <dbReference type="ChEBI" id="CHEBI:456215"/>
        <dbReference type="EC" id="6.1.1.23"/>
    </reaction>
</comment>
<dbReference type="GO" id="GO:0005737">
    <property type="term" value="C:cytoplasm"/>
    <property type="evidence" value="ECO:0007669"/>
    <property type="project" value="UniProtKB-SubCell"/>
</dbReference>
<keyword evidence="2 6" id="KW-0547">Nucleotide-binding</keyword>
<dbReference type="PROSITE" id="PS50862">
    <property type="entry name" value="AA_TRNA_LIGASE_II"/>
    <property type="match status" value="1"/>
</dbReference>
<comment type="caution">
    <text evidence="8">The sequence shown here is derived from an EMBL/GenBank/DDBJ whole genome shotgun (WGS) entry which is preliminary data.</text>
</comment>
<name>A0A1G2FBI2_9BACT</name>
<dbReference type="HAMAP" id="MF_00044">
    <property type="entry name" value="Asp_tRNA_synth_type1"/>
    <property type="match status" value="1"/>
</dbReference>
<dbReference type="PRINTS" id="PR01042">
    <property type="entry name" value="TRNASYNTHASP"/>
</dbReference>
<feature type="binding site" evidence="6">
    <location>
        <position position="172"/>
    </location>
    <ligand>
        <name>L-aspartate</name>
        <dbReference type="ChEBI" id="CHEBI:29991"/>
    </ligand>
</feature>
<dbReference type="InterPro" id="IPR047089">
    <property type="entry name" value="Asp-tRNA-ligase_1_N"/>
</dbReference>
<dbReference type="InterPro" id="IPR004524">
    <property type="entry name" value="Asp-tRNA-ligase_1"/>
</dbReference>
<gene>
    <name evidence="6" type="primary">aspS</name>
    <name evidence="8" type="ORF">A2815_00815</name>
</gene>
<sequence length="462" mass="53469">MKRIPIIETTEKTGQLVKLNGWVHSRRDHGKIIFIDLRDKSGLIQIVFLPENKEIYQLANALRPEWVISLEGKVQNRPKGMENPKIPTGKIEVAVEKLEILNQAKTPPFEISEEKEINEEVRLKYRYLDLRRERMKNNLILRHKVVKFIRDFMNDKGFLEIETPILTKATPEGARDYIVPSRIYPGKFYALPQSPQQYKQLLMVAGLEKYFQIARCFRDEDTRGDRQPEFTQLDIEMSFITQDDILNLIEELYIEIAEKVAHKKVLQKPFPKFTYKEAMEKFSDDKFDLRKEKDPDVLAFAWVVDFPLFEKTETKELTSSHHPFTAPKDGDLHLLKSNNPKDLLKIRSWQHDLVCNGYEVGGGSIRITNPKIQSRIFEILGHSKEEIHRKFGHLLTAFEYGVPPHGGIATGIDRLLSILADEPNIREIMAFPKTGDGRDLMMSAPNEVSPAQLKELRIKAAK</sequence>
<feature type="binding site" evidence="6">
    <location>
        <position position="321"/>
    </location>
    <ligand>
        <name>L-aspartate</name>
        <dbReference type="ChEBI" id="CHEBI:29991"/>
    </ligand>
</feature>
<dbReference type="PANTHER" id="PTHR22594">
    <property type="entry name" value="ASPARTYL/LYSYL-TRNA SYNTHETASE"/>
    <property type="match status" value="1"/>
</dbReference>
<dbReference type="NCBIfam" id="TIGR00459">
    <property type="entry name" value="aspS_bact"/>
    <property type="match status" value="1"/>
</dbReference>
<dbReference type="GO" id="GO:0006422">
    <property type="term" value="P:aspartyl-tRNA aminoacylation"/>
    <property type="evidence" value="ECO:0007669"/>
    <property type="project" value="UniProtKB-UniRule"/>
</dbReference>
<feature type="binding site" evidence="6">
    <location>
        <position position="366"/>
    </location>
    <ligand>
        <name>L-aspartate</name>
        <dbReference type="ChEBI" id="CHEBI:29991"/>
    </ligand>
</feature>
<feature type="binding site" evidence="6">
    <location>
        <position position="218"/>
    </location>
    <ligand>
        <name>L-aspartate</name>
        <dbReference type="ChEBI" id="CHEBI:29991"/>
    </ligand>
</feature>
<keyword evidence="4 6" id="KW-0648">Protein biosynthesis</keyword>
<protein>
    <recommendedName>
        <fullName evidence="6">Aspartate--tRNA(Asp/Asn) ligase</fullName>
        <ecNumber evidence="6">6.1.1.23</ecNumber>
    </recommendedName>
    <alternativeName>
        <fullName evidence="6">Aspartyl-tRNA synthetase</fullName>
        <shortName evidence="6">AspRS</shortName>
    </alternativeName>
    <alternativeName>
        <fullName evidence="6">Non-discriminating aspartyl-tRNA synthetase</fullName>
        <shortName evidence="6">ND-AspRS</shortName>
    </alternativeName>
</protein>
<dbReference type="GO" id="GO:0005524">
    <property type="term" value="F:ATP binding"/>
    <property type="evidence" value="ECO:0007669"/>
    <property type="project" value="UniProtKB-UniRule"/>
</dbReference>
<dbReference type="CDD" id="cd04317">
    <property type="entry name" value="EcAspRS_like_N"/>
    <property type="match status" value="1"/>
</dbReference>
<dbReference type="AlphaFoldDB" id="A0A1G2FBI2"/>
<dbReference type="Gene3D" id="3.30.930.10">
    <property type="entry name" value="Bira Bifunctional Protein, Domain 2"/>
    <property type="match status" value="1"/>
</dbReference>
<comment type="subcellular location">
    <subcellularLocation>
        <location evidence="6">Cytoplasm</location>
    </subcellularLocation>
</comment>
<evidence type="ECO:0000256" key="6">
    <source>
        <dbReference type="HAMAP-Rule" id="MF_00044"/>
    </source>
</evidence>
<dbReference type="InterPro" id="IPR012340">
    <property type="entry name" value="NA-bd_OB-fold"/>
</dbReference>
<evidence type="ECO:0000313" key="8">
    <source>
        <dbReference type="EMBL" id="OGZ34948.1"/>
    </source>
</evidence>
<comment type="subunit">
    <text evidence="6">Homodimer.</text>
</comment>
<dbReference type="InterPro" id="IPR002312">
    <property type="entry name" value="Asp/Asn-tRNA-synth_IIb"/>
</dbReference>
<dbReference type="InterPro" id="IPR047090">
    <property type="entry name" value="AspRS_core"/>
</dbReference>
<accession>A0A1G2FBI2</accession>
<dbReference type="EMBL" id="MHMY01000023">
    <property type="protein sequence ID" value="OGZ34948.1"/>
    <property type="molecule type" value="Genomic_DNA"/>
</dbReference>
<evidence type="ECO:0000256" key="2">
    <source>
        <dbReference type="ARBA" id="ARBA00022741"/>
    </source>
</evidence>
<dbReference type="Pfam" id="PF00152">
    <property type="entry name" value="tRNA-synt_2"/>
    <property type="match status" value="1"/>
</dbReference>
<dbReference type="Pfam" id="PF01336">
    <property type="entry name" value="tRNA_anti-codon"/>
    <property type="match status" value="1"/>
</dbReference>
<feature type="site" description="Important for tRNA non-discrimination" evidence="6">
    <location>
        <position position="29"/>
    </location>
</feature>
<dbReference type="InterPro" id="IPR004364">
    <property type="entry name" value="Aa-tRNA-synt_II"/>
</dbReference>
<evidence type="ECO:0000313" key="9">
    <source>
        <dbReference type="Proteomes" id="UP000176974"/>
    </source>
</evidence>
<dbReference type="GO" id="GO:0004815">
    <property type="term" value="F:aspartate-tRNA ligase activity"/>
    <property type="evidence" value="ECO:0007669"/>
    <property type="project" value="UniProtKB-UniRule"/>
</dbReference>
<feature type="region of interest" description="Aspartate" evidence="6">
    <location>
        <begin position="196"/>
        <end position="199"/>
    </location>
</feature>